<dbReference type="FunCoup" id="G3GY55">
    <property type="interactions" value="1374"/>
</dbReference>
<dbReference type="Gene3D" id="1.20.5.110">
    <property type="match status" value="1"/>
</dbReference>
<dbReference type="PROSITE" id="PS50892">
    <property type="entry name" value="V_SNARE"/>
    <property type="match status" value="1"/>
</dbReference>
<organism evidence="23 24">
    <name type="scientific">Cricetulus griseus</name>
    <name type="common">Chinese hamster</name>
    <name type="synonym">Cricetulus barabensis griseus</name>
    <dbReference type="NCBI Taxonomy" id="10029"/>
    <lineage>
        <taxon>Eukaryota</taxon>
        <taxon>Metazoa</taxon>
        <taxon>Chordata</taxon>
        <taxon>Craniata</taxon>
        <taxon>Vertebrata</taxon>
        <taxon>Euteleostomi</taxon>
        <taxon>Mammalia</taxon>
        <taxon>Eutheria</taxon>
        <taxon>Euarchontoglires</taxon>
        <taxon>Glires</taxon>
        <taxon>Rodentia</taxon>
        <taxon>Myomorpha</taxon>
        <taxon>Muroidea</taxon>
        <taxon>Cricetidae</taxon>
        <taxon>Cricetinae</taxon>
        <taxon>Cricetulus</taxon>
    </lineage>
</organism>
<feature type="region of interest" description="Disordered" evidence="19">
    <location>
        <begin position="1083"/>
        <end position="1129"/>
    </location>
</feature>
<keyword evidence="8 20" id="KW-1133">Transmembrane helix</keyword>
<evidence type="ECO:0000256" key="20">
    <source>
        <dbReference type="SAM" id="Phobius"/>
    </source>
</evidence>
<dbReference type="CDD" id="cd15870">
    <property type="entry name" value="R-SNARE_VAMP2"/>
    <property type="match status" value="1"/>
</dbReference>
<evidence type="ECO:0000256" key="3">
    <source>
        <dbReference type="ARBA" id="ARBA00008025"/>
    </source>
</evidence>
<dbReference type="Pfam" id="PF14995">
    <property type="entry name" value="TMEM107"/>
    <property type="match status" value="1"/>
</dbReference>
<dbReference type="InterPro" id="IPR035965">
    <property type="entry name" value="PAS-like_dom_sf"/>
</dbReference>
<keyword evidence="11 18" id="KW-0175">Coiled coil</keyword>
<dbReference type="GO" id="GO:0005634">
    <property type="term" value="C:nucleus"/>
    <property type="evidence" value="ECO:0007669"/>
    <property type="project" value="UniProtKB-SubCell"/>
</dbReference>
<evidence type="ECO:0000259" key="22">
    <source>
        <dbReference type="PROSITE" id="PS50892"/>
    </source>
</evidence>
<dbReference type="PANTHER" id="PTHR11269">
    <property type="entry name" value="PERIOD CIRCADIAN PROTEIN"/>
    <property type="match status" value="1"/>
</dbReference>
<dbReference type="STRING" id="10029.G3GY55"/>
<keyword evidence="14" id="KW-0804">Transcription</keyword>
<dbReference type="GO" id="GO:0000976">
    <property type="term" value="F:transcription cis-regulatory region binding"/>
    <property type="evidence" value="ECO:0007669"/>
    <property type="project" value="TreeGrafter"/>
</dbReference>
<dbReference type="GO" id="GO:0043153">
    <property type="term" value="P:entrainment of circadian clock by photoperiod"/>
    <property type="evidence" value="ECO:0007669"/>
    <property type="project" value="TreeGrafter"/>
</dbReference>
<evidence type="ECO:0000256" key="9">
    <source>
        <dbReference type="ARBA" id="ARBA00023015"/>
    </source>
</evidence>
<feature type="compositionally biased region" description="Gly residues" evidence="19">
    <location>
        <begin position="1094"/>
        <end position="1108"/>
    </location>
</feature>
<feature type="transmembrane region" description="Helical" evidence="20">
    <location>
        <begin position="12"/>
        <end position="30"/>
    </location>
</feature>
<keyword evidence="6" id="KW-0677">Repeat</keyword>
<dbReference type="GO" id="GO:0016020">
    <property type="term" value="C:membrane"/>
    <property type="evidence" value="ECO:0007669"/>
    <property type="project" value="InterPro"/>
</dbReference>
<feature type="compositionally biased region" description="Pro residues" evidence="19">
    <location>
        <begin position="931"/>
        <end position="949"/>
    </location>
</feature>
<dbReference type="InterPro" id="IPR000014">
    <property type="entry name" value="PAS"/>
</dbReference>
<dbReference type="GO" id="GO:0016192">
    <property type="term" value="P:vesicle-mediated transport"/>
    <property type="evidence" value="ECO:0007669"/>
    <property type="project" value="InterPro"/>
</dbReference>
<dbReference type="Gene3D" id="3.30.450.20">
    <property type="entry name" value="PAS domain"/>
    <property type="match status" value="2"/>
</dbReference>
<comment type="similarity">
    <text evidence="3">Belongs to the synaptobrevin family.</text>
</comment>
<feature type="transmembrane region" description="Helical" evidence="20">
    <location>
        <begin position="184"/>
        <end position="205"/>
    </location>
</feature>
<feature type="domain" description="V-SNARE coiled-coil homology" evidence="22">
    <location>
        <begin position="120"/>
        <end position="180"/>
    </location>
</feature>
<dbReference type="FunFam" id="1.20.5.110:FF:000013">
    <property type="entry name" value="Vesicle-associated membrane protein 2"/>
    <property type="match status" value="1"/>
</dbReference>
<feature type="compositionally biased region" description="Low complexity" evidence="19">
    <location>
        <begin position="1083"/>
        <end position="1093"/>
    </location>
</feature>
<keyword evidence="13 20" id="KW-0472">Membrane</keyword>
<keyword evidence="10" id="KW-0770">Synapse</keyword>
<keyword evidence="7" id="KW-0832">Ubl conjugation</keyword>
<feature type="region of interest" description="Disordered" evidence="19">
    <location>
        <begin position="675"/>
        <end position="720"/>
    </location>
</feature>
<comment type="subcellular location">
    <subcellularLocation>
        <location evidence="2">Cytoplasm</location>
    </subcellularLocation>
    <subcellularLocation>
        <location evidence="17">Endomembrane system</location>
        <topology evidence="17">Single-pass type IV membrane protein</topology>
    </subcellularLocation>
    <subcellularLocation>
        <location evidence="1">Nucleus</location>
    </subcellularLocation>
    <subcellularLocation>
        <location evidence="16">Synapse</location>
    </subcellularLocation>
</comment>
<name>G3GY55_CRIGR</name>
<feature type="region of interest" description="Disordered" evidence="19">
    <location>
        <begin position="1024"/>
        <end position="1049"/>
    </location>
</feature>
<keyword evidence="12" id="KW-0090">Biological rhythms</keyword>
<evidence type="ECO:0000256" key="12">
    <source>
        <dbReference type="ARBA" id="ARBA00023108"/>
    </source>
</evidence>
<dbReference type="Pfam" id="PF08447">
    <property type="entry name" value="PAS_3"/>
    <property type="match status" value="1"/>
</dbReference>
<keyword evidence="9" id="KW-0805">Transcription regulation</keyword>
<evidence type="ECO:0000256" key="2">
    <source>
        <dbReference type="ARBA" id="ARBA00004496"/>
    </source>
</evidence>
<proteinExistence type="inferred from homology"/>
<feature type="region of interest" description="Disordered" evidence="19">
    <location>
        <begin position="211"/>
        <end position="297"/>
    </location>
</feature>
<evidence type="ECO:0000256" key="11">
    <source>
        <dbReference type="ARBA" id="ARBA00023054"/>
    </source>
</evidence>
<dbReference type="FunFam" id="3.30.450.20:FF:000013">
    <property type="entry name" value="Period circadian protein homolog 2"/>
    <property type="match status" value="1"/>
</dbReference>
<evidence type="ECO:0000256" key="16">
    <source>
        <dbReference type="ARBA" id="ARBA00034103"/>
    </source>
</evidence>
<dbReference type="PANTHER" id="PTHR11269:SF8">
    <property type="entry name" value="PERIOD CIRCADIAN PROTEIN HOMOLOG 1"/>
    <property type="match status" value="1"/>
</dbReference>
<dbReference type="InterPro" id="IPR029248">
    <property type="entry name" value="TMEM107"/>
</dbReference>
<keyword evidence="15" id="KW-0539">Nucleus</keyword>
<dbReference type="CDD" id="cd00130">
    <property type="entry name" value="PAS"/>
    <property type="match status" value="1"/>
</dbReference>
<feature type="transmembrane region" description="Helical" evidence="20">
    <location>
        <begin position="51"/>
        <end position="79"/>
    </location>
</feature>
<evidence type="ECO:0000256" key="17">
    <source>
        <dbReference type="ARBA" id="ARBA00046280"/>
    </source>
</evidence>
<dbReference type="GO" id="GO:0012505">
    <property type="term" value="C:endomembrane system"/>
    <property type="evidence" value="ECO:0007669"/>
    <property type="project" value="UniProtKB-SubCell"/>
</dbReference>
<dbReference type="PROSITE" id="PS50112">
    <property type="entry name" value="PAS"/>
    <property type="match status" value="1"/>
</dbReference>
<sequence>MGRVSGLVPSRFLTLLAHLVVVITLFWSRKSNIQACLPLKFSPEEYEKQDIQLLVAALCLTLGLFAVELAGFLSGVSMFNSTQSLLCVENAVHYTMLSLFFLGALSQQRVSPIPVTSNRRLQQTQAQVDEVVDIMRVNVDKVLERDQKLSELDDRADALQAGASQFETSAAKLKRKYWWKNLKMMIILGVICAIILIIIIGPNLADDTDANSNGSSGNESNGHESRGASQRSSHSSSSGNGKDSALLETTESSKSTNSQSPSPPSSSIAYSLLSASSEQDNPSTSGCSSEQSARARTQKELMTALRELKLRLPPERRGKGRSGTLANLKYALACVKQVQANQEYYQQWSLEEGEPCAMDMSTYTLEELEHITSEYTLRNQDTFSVAVSFLTGRIVYISEQAGVLLRCKRDVFRGARFSELLAPQDVGVFYGSTTPSRLPTWGTGTSAGSGLKDFTQEKSVFCRIRGGPDRDPGPRYQPFRLTPYVTKIRVSDGAPAQPCCLLIAERIHSGYEAPRIPPDKRIFTTRHTPSCLFQDVDERAAPLLGYLPQDLLGAPVLLFLHPEDRPLMLAIHKKILQLAGQPFDHSPIRFCARNGEYVTMDTSWAGFVHPWSRKVAFVLGRHKVRTAPLNEDVFTPPAPSPALSLDSDIQELLEQIHRLLLQPVHSSSPTGLCGVGPLMSPVPLHSPGSSSDSNGGGAEGPGPPAPAPGTGHPNAAQGSAVPQVTFQQICKDVHLVKHQGQQLFIESRAKPPPRPRLLATGTPKAKGLSCQSPNPEMEVAPALDQAPLALASEEPERKEASSCSYQQINCLDSILRYLESCNIPSTTKRKCASSSSCTASSASDDDKQRAGPVPVGAKKDPTSAVLSGEGATPRKEPVVGGTLSPLALANKAESVVSVISQCSFSSTIVHVGDKKPPESDIIMMEDLPGLAPGPTPSPAPSPTVAPDPAPDAYRPVGLTKAVLSLHTQKEEQAFLNRFRDLGRLRGLDNSSVAPSAPGERDSPLFNSRCSSPLQLNLLQLEEPPRTEGGTAAGGPGSSAGPPPPSEEAAEPEAFMVEVTESSNQDALSGSSDLLELLLQEDSRSGTGSAASGSLGSGLGSGSGSGSHEGGSTSASITRSSQSSHTSKYFGSIDSSEAEAGAAQARTEPGDQVIKYVLQDPIWLLMANADQHVMMTYQVPSRDTASVLKQDRERLRAMQKQQPRFSEDQRRELGAVHSWVRKGQLPRALDVMACVDCGSSMQDPGHSHDPLFSELGRMGLEPMEEGGNASSPALPSEENGTS</sequence>
<dbReference type="Pfam" id="PF12114">
    <property type="entry name" value="Period_C"/>
    <property type="match status" value="1"/>
</dbReference>
<evidence type="ECO:0000256" key="18">
    <source>
        <dbReference type="PROSITE-ProRule" id="PRU00290"/>
    </source>
</evidence>
<dbReference type="PRINTS" id="PR00219">
    <property type="entry name" value="SYNAPTOBREVN"/>
</dbReference>
<feature type="compositionally biased region" description="Low complexity" evidence="19">
    <location>
        <begin position="211"/>
        <end position="220"/>
    </location>
</feature>
<keyword evidence="4" id="KW-0963">Cytoplasm</keyword>
<dbReference type="eggNOG" id="KOG3753">
    <property type="taxonomic scope" value="Eukaryota"/>
</dbReference>
<dbReference type="GlyGen" id="G3GY55">
    <property type="glycosylation" value="2 sites"/>
</dbReference>
<dbReference type="Pfam" id="PF21353">
    <property type="entry name" value="Per3-like_PAS-A"/>
    <property type="match status" value="1"/>
</dbReference>
<evidence type="ECO:0000313" key="23">
    <source>
        <dbReference type="EMBL" id="EGV93871.1"/>
    </source>
</evidence>
<dbReference type="GO" id="GO:0045202">
    <property type="term" value="C:synapse"/>
    <property type="evidence" value="ECO:0007669"/>
    <property type="project" value="UniProtKB-SubCell"/>
</dbReference>
<evidence type="ECO:0000259" key="21">
    <source>
        <dbReference type="PROSITE" id="PS50112"/>
    </source>
</evidence>
<evidence type="ECO:0000256" key="19">
    <source>
        <dbReference type="SAM" id="MobiDB-lite"/>
    </source>
</evidence>
<evidence type="ECO:0000256" key="5">
    <source>
        <dbReference type="ARBA" id="ARBA00022692"/>
    </source>
</evidence>
<evidence type="ECO:0000256" key="4">
    <source>
        <dbReference type="ARBA" id="ARBA00022490"/>
    </source>
</evidence>
<dbReference type="InterPro" id="IPR022728">
    <property type="entry name" value="Period_circadian-like_C"/>
</dbReference>
<dbReference type="PROSITE" id="PS00417">
    <property type="entry name" value="SYNAPTOBREVIN"/>
    <property type="match status" value="1"/>
</dbReference>
<dbReference type="SUPFAM" id="SSF55785">
    <property type="entry name" value="PYP-like sensor domain (PAS domain)"/>
    <property type="match status" value="1"/>
</dbReference>
<keyword evidence="5 20" id="KW-0812">Transmembrane</keyword>
<dbReference type="InterPro" id="IPR042855">
    <property type="entry name" value="V_SNARE_CC"/>
</dbReference>
<evidence type="ECO:0000256" key="13">
    <source>
        <dbReference type="ARBA" id="ARBA00023136"/>
    </source>
</evidence>
<dbReference type="SMART" id="SM00091">
    <property type="entry name" value="PAS"/>
    <property type="match status" value="2"/>
</dbReference>
<dbReference type="FunFam" id="3.30.450.20:FF:000004">
    <property type="entry name" value="Period circadian protein homolog 3"/>
    <property type="match status" value="1"/>
</dbReference>
<dbReference type="InParanoid" id="G3GY55"/>
<dbReference type="GO" id="GO:0001222">
    <property type="term" value="F:transcription corepressor binding"/>
    <property type="evidence" value="ECO:0007669"/>
    <property type="project" value="TreeGrafter"/>
</dbReference>
<feature type="domain" description="PAS" evidence="21">
    <location>
        <begin position="536"/>
        <end position="579"/>
    </location>
</feature>
<evidence type="ECO:0000256" key="1">
    <source>
        <dbReference type="ARBA" id="ARBA00004123"/>
    </source>
</evidence>
<dbReference type="InterPro" id="IPR057310">
    <property type="entry name" value="PER1-3_bHLH"/>
</dbReference>
<feature type="region of interest" description="Disordered" evidence="19">
    <location>
        <begin position="986"/>
        <end position="1008"/>
    </location>
</feature>
<evidence type="ECO:0000256" key="15">
    <source>
        <dbReference type="ARBA" id="ARBA00023242"/>
    </source>
</evidence>
<feature type="region of interest" description="Disordered" evidence="19">
    <location>
        <begin position="929"/>
        <end position="953"/>
    </location>
</feature>
<reference evidence="24" key="1">
    <citation type="journal article" date="2011" name="Nat. Biotechnol.">
        <title>The genomic sequence of the Chinese hamster ovary (CHO)-K1 cell line.</title>
        <authorList>
            <person name="Xu X."/>
            <person name="Nagarajan H."/>
            <person name="Lewis N.E."/>
            <person name="Pan S."/>
            <person name="Cai Z."/>
            <person name="Liu X."/>
            <person name="Chen W."/>
            <person name="Xie M."/>
            <person name="Wang W."/>
            <person name="Hammond S."/>
            <person name="Andersen M.R."/>
            <person name="Neff N."/>
            <person name="Passarelli B."/>
            <person name="Koh W."/>
            <person name="Fan H.C."/>
            <person name="Wang J."/>
            <person name="Gui Y."/>
            <person name="Lee K.H."/>
            <person name="Betenbaugh M.J."/>
            <person name="Quake S.R."/>
            <person name="Famili I."/>
            <person name="Palsson B.O."/>
            <person name="Wang J."/>
        </authorList>
    </citation>
    <scope>NUCLEOTIDE SEQUENCE [LARGE SCALE GENOMIC DNA]</scope>
    <source>
        <strain evidence="24">CHO K1 cell line</strain>
    </source>
</reference>
<dbReference type="InterPro" id="IPR013655">
    <property type="entry name" value="PAS_fold_3"/>
</dbReference>
<evidence type="ECO:0000256" key="10">
    <source>
        <dbReference type="ARBA" id="ARBA00023018"/>
    </source>
</evidence>
<evidence type="ECO:0000313" key="24">
    <source>
        <dbReference type="Proteomes" id="UP000001075"/>
    </source>
</evidence>
<dbReference type="GO" id="GO:0000122">
    <property type="term" value="P:negative regulation of transcription by RNA polymerase II"/>
    <property type="evidence" value="ECO:0007669"/>
    <property type="project" value="TreeGrafter"/>
</dbReference>
<dbReference type="InterPro" id="IPR048814">
    <property type="entry name" value="Per1-3_PAS-A"/>
</dbReference>
<feature type="compositionally biased region" description="Polar residues" evidence="19">
    <location>
        <begin position="1267"/>
        <end position="1281"/>
    </location>
</feature>
<accession>G3GY55</accession>
<dbReference type="Pfam" id="PF00957">
    <property type="entry name" value="Synaptobrevin"/>
    <property type="match status" value="1"/>
</dbReference>
<feature type="compositionally biased region" description="Low complexity" evidence="19">
    <location>
        <begin position="832"/>
        <end position="842"/>
    </location>
</feature>
<dbReference type="SUPFAM" id="SSF58038">
    <property type="entry name" value="SNARE fusion complex"/>
    <property type="match status" value="1"/>
</dbReference>
<dbReference type="InterPro" id="IPR050760">
    <property type="entry name" value="Period_circadian_regulator"/>
</dbReference>
<feature type="compositionally biased region" description="Low complexity" evidence="19">
    <location>
        <begin position="1109"/>
        <end position="1126"/>
    </location>
</feature>
<feature type="region of interest" description="Disordered" evidence="19">
    <location>
        <begin position="744"/>
        <end position="774"/>
    </location>
</feature>
<evidence type="ECO:0000256" key="7">
    <source>
        <dbReference type="ARBA" id="ARBA00022843"/>
    </source>
</evidence>
<gene>
    <name evidence="23" type="ORF">I79_002719</name>
</gene>
<evidence type="ECO:0000256" key="8">
    <source>
        <dbReference type="ARBA" id="ARBA00022989"/>
    </source>
</evidence>
<feature type="region of interest" description="Disordered" evidence="19">
    <location>
        <begin position="827"/>
        <end position="878"/>
    </location>
</feature>
<feature type="compositionally biased region" description="Low complexity" evidence="19">
    <location>
        <begin position="227"/>
        <end position="278"/>
    </location>
</feature>
<dbReference type="Proteomes" id="UP000001075">
    <property type="component" value="Unassembled WGS sequence"/>
</dbReference>
<dbReference type="EMBL" id="JH000064">
    <property type="protein sequence ID" value="EGV93871.1"/>
    <property type="molecule type" value="Genomic_DNA"/>
</dbReference>
<dbReference type="GO" id="GO:0032922">
    <property type="term" value="P:circadian regulation of gene expression"/>
    <property type="evidence" value="ECO:0007669"/>
    <property type="project" value="TreeGrafter"/>
</dbReference>
<dbReference type="InterPro" id="IPR001388">
    <property type="entry name" value="Synaptobrevin-like"/>
</dbReference>
<dbReference type="Pfam" id="PF23170">
    <property type="entry name" value="bHLH_PER"/>
    <property type="match status" value="1"/>
</dbReference>
<protein>
    <submittedName>
        <fullName evidence="23">Period circadian protein-like 1</fullName>
    </submittedName>
</protein>
<evidence type="ECO:0000256" key="14">
    <source>
        <dbReference type="ARBA" id="ARBA00023163"/>
    </source>
</evidence>
<dbReference type="GO" id="GO:0005737">
    <property type="term" value="C:cytoplasm"/>
    <property type="evidence" value="ECO:0007669"/>
    <property type="project" value="UniProtKB-SubCell"/>
</dbReference>
<feature type="compositionally biased region" description="Polar residues" evidence="19">
    <location>
        <begin position="279"/>
        <end position="295"/>
    </location>
</feature>
<dbReference type="PaxDb" id="10029-XP_007632775.1"/>
<feature type="region of interest" description="Disordered" evidence="19">
    <location>
        <begin position="1239"/>
        <end position="1281"/>
    </location>
</feature>
<evidence type="ECO:0000256" key="6">
    <source>
        <dbReference type="ARBA" id="ARBA00022737"/>
    </source>
</evidence>